<reference evidence="10" key="1">
    <citation type="journal article" date="2021" name="PeerJ">
        <title>Extensive microbial diversity within the chicken gut microbiome revealed by metagenomics and culture.</title>
        <authorList>
            <person name="Gilroy R."/>
            <person name="Ravi A."/>
            <person name="Getino M."/>
            <person name="Pursley I."/>
            <person name="Horton D.L."/>
            <person name="Alikhan N.F."/>
            <person name="Baker D."/>
            <person name="Gharbi K."/>
            <person name="Hall N."/>
            <person name="Watson M."/>
            <person name="Adriaenssens E.M."/>
            <person name="Foster-Nyarko E."/>
            <person name="Jarju S."/>
            <person name="Secka A."/>
            <person name="Antonio M."/>
            <person name="Oren A."/>
            <person name="Chaudhuri R.R."/>
            <person name="La Ragione R."/>
            <person name="Hildebrand F."/>
            <person name="Pallen M.J."/>
        </authorList>
    </citation>
    <scope>NUCLEOTIDE SEQUENCE</scope>
    <source>
        <strain evidence="10">CHK189-11263</strain>
    </source>
</reference>
<evidence type="ECO:0000256" key="4">
    <source>
        <dbReference type="ARBA" id="ARBA00022475"/>
    </source>
</evidence>
<dbReference type="SUPFAM" id="SSF161098">
    <property type="entry name" value="MetI-like"/>
    <property type="match status" value="1"/>
</dbReference>
<dbReference type="PROSITE" id="PS50928">
    <property type="entry name" value="ABC_TM1"/>
    <property type="match status" value="1"/>
</dbReference>
<protein>
    <submittedName>
        <fullName evidence="10">ABC transporter permease</fullName>
    </submittedName>
</protein>
<feature type="transmembrane region" description="Helical" evidence="8">
    <location>
        <begin position="12"/>
        <end position="32"/>
    </location>
</feature>
<evidence type="ECO:0000256" key="8">
    <source>
        <dbReference type="RuleBase" id="RU363032"/>
    </source>
</evidence>
<keyword evidence="3 8" id="KW-0813">Transport</keyword>
<proteinExistence type="inferred from homology"/>
<keyword evidence="7 8" id="KW-0472">Membrane</keyword>
<keyword evidence="6 8" id="KW-1133">Transmembrane helix</keyword>
<dbReference type="CDD" id="cd06261">
    <property type="entry name" value="TM_PBP2"/>
    <property type="match status" value="1"/>
</dbReference>
<feature type="transmembrane region" description="Helical" evidence="8">
    <location>
        <begin position="255"/>
        <end position="273"/>
    </location>
</feature>
<feature type="transmembrane region" description="Helical" evidence="8">
    <location>
        <begin position="148"/>
        <end position="171"/>
    </location>
</feature>
<dbReference type="InterPro" id="IPR000515">
    <property type="entry name" value="MetI-like"/>
</dbReference>
<evidence type="ECO:0000256" key="3">
    <source>
        <dbReference type="ARBA" id="ARBA00022448"/>
    </source>
</evidence>
<dbReference type="InterPro" id="IPR035906">
    <property type="entry name" value="MetI-like_sf"/>
</dbReference>
<sequence length="288" mass="32343">MRTKPSIWNRLFIGLVFLFLYAPIFVLIVFSFNASNSRSIWAGFSLHWYVELFQDQQILDALYTTLAVSLLAALIATVAGTFSAIGFYNMRRRWRTPLMTINNIPMVNADIVTGVSLCLFFVAAFGLWEQAASWLNDTLGTALPERLYLGFGTMLIAHIMFNIPYVILSVMPKLRQMDKNLVDAAQDLGCTWMQAFWKVVVPEIKPGIVNGLLIAFTMSVDDFVISYFTAGSSTANLAMRIYAMTKKRISPEVNAVSTLLFVAVLTLLIIINVREARQEKAEARRASL</sequence>
<dbReference type="AlphaFoldDB" id="A0A9D2S5Q0"/>
<feature type="domain" description="ABC transmembrane type-1" evidence="9">
    <location>
        <begin position="62"/>
        <end position="271"/>
    </location>
</feature>
<dbReference type="Gene3D" id="1.10.3720.10">
    <property type="entry name" value="MetI-like"/>
    <property type="match status" value="1"/>
</dbReference>
<dbReference type="GO" id="GO:0055085">
    <property type="term" value="P:transmembrane transport"/>
    <property type="evidence" value="ECO:0007669"/>
    <property type="project" value="InterPro"/>
</dbReference>
<evidence type="ECO:0000313" key="10">
    <source>
        <dbReference type="EMBL" id="HJB56385.1"/>
    </source>
</evidence>
<dbReference type="Pfam" id="PF00528">
    <property type="entry name" value="BPD_transp_1"/>
    <property type="match status" value="1"/>
</dbReference>
<feature type="transmembrane region" description="Helical" evidence="8">
    <location>
        <begin position="61"/>
        <end position="88"/>
    </location>
</feature>
<reference evidence="10" key="2">
    <citation type="submission" date="2021-04" db="EMBL/GenBank/DDBJ databases">
        <authorList>
            <person name="Gilroy R."/>
        </authorList>
    </citation>
    <scope>NUCLEOTIDE SEQUENCE</scope>
    <source>
        <strain evidence="10">CHK189-11263</strain>
    </source>
</reference>
<keyword evidence="5 8" id="KW-0812">Transmembrane</keyword>
<evidence type="ECO:0000256" key="6">
    <source>
        <dbReference type="ARBA" id="ARBA00022989"/>
    </source>
</evidence>
<dbReference type="PANTHER" id="PTHR43848">
    <property type="entry name" value="PUTRESCINE TRANSPORT SYSTEM PERMEASE PROTEIN POTI"/>
    <property type="match status" value="1"/>
</dbReference>
<dbReference type="EMBL" id="DWYC01000028">
    <property type="protein sequence ID" value="HJB56385.1"/>
    <property type="molecule type" value="Genomic_DNA"/>
</dbReference>
<comment type="subcellular location">
    <subcellularLocation>
        <location evidence="1 8">Cell membrane</location>
        <topology evidence="1 8">Multi-pass membrane protein</topology>
    </subcellularLocation>
</comment>
<name>A0A9D2S5Q0_9FIRM</name>
<dbReference type="Proteomes" id="UP000824208">
    <property type="component" value="Unassembled WGS sequence"/>
</dbReference>
<evidence type="ECO:0000256" key="7">
    <source>
        <dbReference type="ARBA" id="ARBA00023136"/>
    </source>
</evidence>
<accession>A0A9D2S5Q0</accession>
<dbReference type="GO" id="GO:0005886">
    <property type="term" value="C:plasma membrane"/>
    <property type="evidence" value="ECO:0007669"/>
    <property type="project" value="UniProtKB-SubCell"/>
</dbReference>
<feature type="transmembrane region" description="Helical" evidence="8">
    <location>
        <begin position="109"/>
        <end position="128"/>
    </location>
</feature>
<evidence type="ECO:0000313" key="11">
    <source>
        <dbReference type="Proteomes" id="UP000824208"/>
    </source>
</evidence>
<evidence type="ECO:0000256" key="5">
    <source>
        <dbReference type="ARBA" id="ARBA00022692"/>
    </source>
</evidence>
<evidence type="ECO:0000256" key="1">
    <source>
        <dbReference type="ARBA" id="ARBA00004651"/>
    </source>
</evidence>
<dbReference type="PANTHER" id="PTHR43848:SF2">
    <property type="entry name" value="PUTRESCINE TRANSPORT SYSTEM PERMEASE PROTEIN POTI"/>
    <property type="match status" value="1"/>
</dbReference>
<evidence type="ECO:0000256" key="2">
    <source>
        <dbReference type="ARBA" id="ARBA00007069"/>
    </source>
</evidence>
<comment type="caution">
    <text evidence="10">The sequence shown here is derived from an EMBL/GenBank/DDBJ whole genome shotgun (WGS) entry which is preliminary data.</text>
</comment>
<organism evidence="10 11">
    <name type="scientific">Candidatus Flavonifractor intestinipullorum</name>
    <dbReference type="NCBI Taxonomy" id="2838587"/>
    <lineage>
        <taxon>Bacteria</taxon>
        <taxon>Bacillati</taxon>
        <taxon>Bacillota</taxon>
        <taxon>Clostridia</taxon>
        <taxon>Eubacteriales</taxon>
        <taxon>Oscillospiraceae</taxon>
        <taxon>Flavonifractor</taxon>
    </lineage>
</organism>
<comment type="similarity">
    <text evidence="2">Belongs to the binding-protein-dependent transport system permease family. CysTW subfamily.</text>
</comment>
<keyword evidence="4" id="KW-1003">Cell membrane</keyword>
<dbReference type="InterPro" id="IPR051789">
    <property type="entry name" value="Bact_Polyamine_Transport"/>
</dbReference>
<evidence type="ECO:0000259" key="9">
    <source>
        <dbReference type="PROSITE" id="PS50928"/>
    </source>
</evidence>
<gene>
    <name evidence="10" type="ORF">H9714_02420</name>
</gene>